<dbReference type="CDD" id="cd05214">
    <property type="entry name" value="GAPDH_I_N"/>
    <property type="match status" value="1"/>
</dbReference>
<reference evidence="8" key="1">
    <citation type="submission" date="2024-02" db="EMBL/GenBank/DDBJ databases">
        <authorList>
            <consortium name="ELIXIR-Norway"/>
            <consortium name="Elixir Norway"/>
        </authorList>
    </citation>
    <scope>NUCLEOTIDE SEQUENCE</scope>
</reference>
<dbReference type="PANTHER" id="PTHR10836">
    <property type="entry name" value="GLYCERALDEHYDE 3-PHOSPHATE DEHYDROGENASE"/>
    <property type="match status" value="1"/>
</dbReference>
<dbReference type="InterPro" id="IPR006424">
    <property type="entry name" value="Glyceraldehyde-3-P_DH_1"/>
</dbReference>
<dbReference type="EC" id="1.2.1.-" evidence="6"/>
<evidence type="ECO:0000259" key="7">
    <source>
        <dbReference type="SMART" id="SM00846"/>
    </source>
</evidence>
<organism evidence="8 9">
    <name type="scientific">Sphagnum troendelagicum</name>
    <dbReference type="NCBI Taxonomy" id="128251"/>
    <lineage>
        <taxon>Eukaryota</taxon>
        <taxon>Viridiplantae</taxon>
        <taxon>Streptophyta</taxon>
        <taxon>Embryophyta</taxon>
        <taxon>Bryophyta</taxon>
        <taxon>Sphagnophytina</taxon>
        <taxon>Sphagnopsida</taxon>
        <taxon>Sphagnales</taxon>
        <taxon>Sphagnaceae</taxon>
        <taxon>Sphagnum</taxon>
    </lineage>
</organism>
<feature type="domain" description="Glyceraldehyde 3-phosphate dehydrogenase NAD(P) binding" evidence="7">
    <location>
        <begin position="96"/>
        <end position="245"/>
    </location>
</feature>
<evidence type="ECO:0000256" key="1">
    <source>
        <dbReference type="ARBA" id="ARBA00007406"/>
    </source>
</evidence>
<evidence type="ECO:0000256" key="5">
    <source>
        <dbReference type="RuleBase" id="RU000397"/>
    </source>
</evidence>
<dbReference type="Gene3D" id="3.30.360.10">
    <property type="entry name" value="Dihydrodipicolinate Reductase, domain 2"/>
    <property type="match status" value="1"/>
</dbReference>
<dbReference type="SMART" id="SM00846">
    <property type="entry name" value="Gp_dh_N"/>
    <property type="match status" value="1"/>
</dbReference>
<comment type="similarity">
    <text evidence="1 5">Belongs to the glyceraldehyde-3-phosphate dehydrogenase family.</text>
</comment>
<keyword evidence="9" id="KW-1185">Reference proteome</keyword>
<evidence type="ECO:0000256" key="6">
    <source>
        <dbReference type="RuleBase" id="RU361160"/>
    </source>
</evidence>
<dbReference type="InterPro" id="IPR020828">
    <property type="entry name" value="GlycerAld_3-P_DH_NAD(P)-bd"/>
</dbReference>
<protein>
    <recommendedName>
        <fullName evidence="6">Glyceraldehyde-3-phosphate dehydrogenase</fullName>
        <ecNumber evidence="6">1.2.1.-</ecNumber>
    </recommendedName>
</protein>
<dbReference type="Proteomes" id="UP001497512">
    <property type="component" value="Chromosome 8"/>
</dbReference>
<dbReference type="PRINTS" id="PR00078">
    <property type="entry name" value="G3PDHDRGNASE"/>
</dbReference>
<dbReference type="SUPFAM" id="SSF51735">
    <property type="entry name" value="NAD(P)-binding Rossmann-fold domains"/>
    <property type="match status" value="1"/>
</dbReference>
<dbReference type="PANTHER" id="PTHR10836:SF76">
    <property type="entry name" value="GLYCERALDEHYDE-3-PHOSPHATE DEHYDROGENASE-RELATED"/>
    <property type="match status" value="1"/>
</dbReference>
<comment type="subunit">
    <text evidence="2">Homotetramer.</text>
</comment>
<keyword evidence="3 6" id="KW-0560">Oxidoreductase</keyword>
<dbReference type="SUPFAM" id="SSF55347">
    <property type="entry name" value="Glyceraldehyde-3-phosphate dehydrogenase-like, C-terminal domain"/>
    <property type="match status" value="1"/>
</dbReference>
<dbReference type="PROSITE" id="PS00071">
    <property type="entry name" value="GAPDH"/>
    <property type="match status" value="1"/>
</dbReference>
<dbReference type="Gene3D" id="3.40.50.720">
    <property type="entry name" value="NAD(P)-binding Rossmann-like Domain"/>
    <property type="match status" value="1"/>
</dbReference>
<dbReference type="Pfam" id="PF02800">
    <property type="entry name" value="Gp_dh_C"/>
    <property type="match status" value="1"/>
</dbReference>
<dbReference type="NCBIfam" id="TIGR01534">
    <property type="entry name" value="GAPDH-I"/>
    <property type="match status" value="1"/>
</dbReference>
<evidence type="ECO:0000256" key="4">
    <source>
        <dbReference type="ARBA" id="ARBA00023027"/>
    </source>
</evidence>
<dbReference type="InterPro" id="IPR020830">
    <property type="entry name" value="GlycerAld_3-P_DH_AS"/>
</dbReference>
<evidence type="ECO:0000313" key="9">
    <source>
        <dbReference type="Proteomes" id="UP001497512"/>
    </source>
</evidence>
<evidence type="ECO:0000313" key="8">
    <source>
        <dbReference type="EMBL" id="CAK9233248.1"/>
    </source>
</evidence>
<dbReference type="InterPro" id="IPR020829">
    <property type="entry name" value="GlycerAld_3-P_DH_cat"/>
</dbReference>
<evidence type="ECO:0000256" key="3">
    <source>
        <dbReference type="ARBA" id="ARBA00023002"/>
    </source>
</evidence>
<dbReference type="EMBL" id="OZ019900">
    <property type="protein sequence ID" value="CAK9233248.1"/>
    <property type="molecule type" value="Genomic_DNA"/>
</dbReference>
<dbReference type="InterPro" id="IPR036291">
    <property type="entry name" value="NAD(P)-bd_dom_sf"/>
</dbReference>
<dbReference type="InterPro" id="IPR020831">
    <property type="entry name" value="GlycerAld/Erythrose_P_DH"/>
</dbReference>
<accession>A0ABP0UY27</accession>
<sequence length="432" mass="45835">MAAASMMIKSATSIGSASLQTCSKGRVEARSHATSCALRQRKSLTISADDSFLGSSKCLQTGTASVSRYEKGSVAVRATATEIPLARARSETKGKIRIGINGFGRIGRLVLRICLQHDDIEVVAVNDPFIDSKYMAYMFKYDSTHGIAKVDVHAVDDKTLQIGSQTVKVFGSRDPSEIPWGSAGADFIVESTGVFTTTAKAEAHFKGGAKKVIISAPSADAPMFVMGVNHESYKSGMNIVSNASCTTNCLAPLAKVVHDNFGIIEGLMTTVHATTATQKTVDGPSGKDWRGGRGASQNIIPSSTGAAKAVGKVLPELNGKLTGMSFRVPTPNVSVVDLTCRIEKGASYDEIKAAMKAASEGPMFGYLGYTEDDVVSTDFVGDSRSSIFDAKAGIALNLNFIKLVSWYDNEWGYSSRVVDLIKHMAGVTANVN</sequence>
<name>A0ABP0UY27_9BRYO</name>
<dbReference type="CDD" id="cd18126">
    <property type="entry name" value="GAPDH_I_C"/>
    <property type="match status" value="1"/>
</dbReference>
<keyword evidence="4" id="KW-0520">NAD</keyword>
<dbReference type="Pfam" id="PF00044">
    <property type="entry name" value="Gp_dh_N"/>
    <property type="match status" value="1"/>
</dbReference>
<gene>
    <name evidence="8" type="ORF">CSSPTR1EN2_LOCUS21391</name>
</gene>
<proteinExistence type="inferred from homology"/>
<evidence type="ECO:0000256" key="2">
    <source>
        <dbReference type="ARBA" id="ARBA00011881"/>
    </source>
</evidence>